<dbReference type="AlphaFoldDB" id="A0A1F6WUP5"/>
<comment type="caution">
    <text evidence="1">The sequence shown here is derived from an EMBL/GenBank/DDBJ whole genome shotgun (WGS) entry which is preliminary data.</text>
</comment>
<sequence length="73" mass="8396">MNNMEKPKSIEKTDLEIVLTLIQHIEEPCEVQVGDNKHNIRAFYIREGKALLPQISNPDARAMLKATIEKHDK</sequence>
<dbReference type="Proteomes" id="UP000179352">
    <property type="component" value="Unassembled WGS sequence"/>
</dbReference>
<protein>
    <submittedName>
        <fullName evidence="1">Uncharacterized protein</fullName>
    </submittedName>
</protein>
<evidence type="ECO:0000313" key="2">
    <source>
        <dbReference type="Proteomes" id="UP000179352"/>
    </source>
</evidence>
<evidence type="ECO:0000313" key="1">
    <source>
        <dbReference type="EMBL" id="OGI85601.1"/>
    </source>
</evidence>
<reference evidence="1 2" key="1">
    <citation type="journal article" date="2016" name="Nat. Commun.">
        <title>Thousands of microbial genomes shed light on interconnected biogeochemical processes in an aquifer system.</title>
        <authorList>
            <person name="Anantharaman K."/>
            <person name="Brown C.T."/>
            <person name="Hug L.A."/>
            <person name="Sharon I."/>
            <person name="Castelle C.J."/>
            <person name="Probst A.J."/>
            <person name="Thomas B.C."/>
            <person name="Singh A."/>
            <person name="Wilkins M.J."/>
            <person name="Karaoz U."/>
            <person name="Brodie E.L."/>
            <person name="Williams K.H."/>
            <person name="Hubbard S.S."/>
            <person name="Banfield J.F."/>
        </authorList>
    </citation>
    <scope>NUCLEOTIDE SEQUENCE [LARGE SCALE GENOMIC DNA]</scope>
</reference>
<organism evidence="1 2">
    <name type="scientific">Candidatus Nomurabacteria bacterium RIFCSPLOWO2_01_FULL_39_17</name>
    <dbReference type="NCBI Taxonomy" id="1801770"/>
    <lineage>
        <taxon>Bacteria</taxon>
        <taxon>Candidatus Nomuraibacteriota</taxon>
    </lineage>
</organism>
<accession>A0A1F6WUP5</accession>
<name>A0A1F6WUP5_9BACT</name>
<proteinExistence type="predicted"/>
<gene>
    <name evidence="1" type="ORF">A3A01_02005</name>
</gene>
<dbReference type="EMBL" id="MFUU01000023">
    <property type="protein sequence ID" value="OGI85601.1"/>
    <property type="molecule type" value="Genomic_DNA"/>
</dbReference>